<evidence type="ECO:0000256" key="1">
    <source>
        <dbReference type="ARBA" id="ARBA00022491"/>
    </source>
</evidence>
<keyword evidence="4" id="KW-0804">Transcription</keyword>
<dbReference type="InterPro" id="IPR046335">
    <property type="entry name" value="LacI/GalR-like_sensor"/>
</dbReference>
<dbReference type="SUPFAM" id="SSF53822">
    <property type="entry name" value="Periplasmic binding protein-like I"/>
    <property type="match status" value="1"/>
</dbReference>
<dbReference type="Gene3D" id="3.40.50.2300">
    <property type="match status" value="2"/>
</dbReference>
<evidence type="ECO:0000259" key="5">
    <source>
        <dbReference type="PROSITE" id="PS50932"/>
    </source>
</evidence>
<dbReference type="RefSeq" id="WP_008723901.1">
    <property type="nucleotide sequence ID" value="NZ_JBBMFM010000069.1"/>
</dbReference>
<dbReference type="PANTHER" id="PTHR30146">
    <property type="entry name" value="LACI-RELATED TRANSCRIPTIONAL REPRESSOR"/>
    <property type="match status" value="1"/>
</dbReference>
<keyword evidence="3 6" id="KW-0238">DNA-binding</keyword>
<keyword evidence="2" id="KW-0805">Transcription regulation</keyword>
<dbReference type="CDD" id="cd06267">
    <property type="entry name" value="PBP1_LacI_sugar_binding-like"/>
    <property type="match status" value="1"/>
</dbReference>
<evidence type="ECO:0000313" key="7">
    <source>
        <dbReference type="Proteomes" id="UP001454086"/>
    </source>
</evidence>
<dbReference type="Proteomes" id="UP001454086">
    <property type="component" value="Unassembled WGS sequence"/>
</dbReference>
<dbReference type="Pfam" id="PF13377">
    <property type="entry name" value="Peripla_BP_3"/>
    <property type="match status" value="1"/>
</dbReference>
<dbReference type="InterPro" id="IPR000843">
    <property type="entry name" value="HTH_LacI"/>
</dbReference>
<dbReference type="PANTHER" id="PTHR30146:SF95">
    <property type="entry name" value="RIBOSE OPERON REPRESSOR"/>
    <property type="match status" value="1"/>
</dbReference>
<comment type="caution">
    <text evidence="6">The sequence shown here is derived from an EMBL/GenBank/DDBJ whole genome shotgun (WGS) entry which is preliminary data.</text>
</comment>
<dbReference type="Pfam" id="PF00356">
    <property type="entry name" value="LacI"/>
    <property type="match status" value="1"/>
</dbReference>
<dbReference type="SMART" id="SM00354">
    <property type="entry name" value="HTH_LACI"/>
    <property type="match status" value="1"/>
</dbReference>
<keyword evidence="7" id="KW-1185">Reference proteome</keyword>
<dbReference type="Gene3D" id="1.10.260.40">
    <property type="entry name" value="lambda repressor-like DNA-binding domains"/>
    <property type="match status" value="1"/>
</dbReference>
<protein>
    <submittedName>
        <fullName evidence="6">LacI family DNA-binding transcriptional regulator</fullName>
    </submittedName>
</protein>
<gene>
    <name evidence="6" type="ORF">WMQ36_16805</name>
</gene>
<organism evidence="6 7">
    <name type="scientific">Enterocloster hominis</name>
    <name type="common">ex Hitch et al. 2024</name>
    <dbReference type="NCBI Taxonomy" id="1917870"/>
    <lineage>
        <taxon>Bacteria</taxon>
        <taxon>Bacillati</taxon>
        <taxon>Bacillota</taxon>
        <taxon>Clostridia</taxon>
        <taxon>Lachnospirales</taxon>
        <taxon>Lachnospiraceae</taxon>
        <taxon>Enterocloster</taxon>
    </lineage>
</organism>
<proteinExistence type="predicted"/>
<accession>A0ABV1D8C3</accession>
<feature type="domain" description="HTH lacI-type" evidence="5">
    <location>
        <begin position="6"/>
        <end position="60"/>
    </location>
</feature>
<evidence type="ECO:0000256" key="4">
    <source>
        <dbReference type="ARBA" id="ARBA00023163"/>
    </source>
</evidence>
<dbReference type="InterPro" id="IPR010982">
    <property type="entry name" value="Lambda_DNA-bd_dom_sf"/>
</dbReference>
<evidence type="ECO:0000256" key="3">
    <source>
        <dbReference type="ARBA" id="ARBA00023125"/>
    </source>
</evidence>
<sequence>MKKGSATITDVARHAGVSIATVSRVLNNSGVVSPEAAEKVNRSIKELSYEMNALASGLKRGKTKVIGLIIPRLTNVFFMQVLEGLEAVVSESGYSIILSVSENDPEKEKKMFDKMSSYMVDGLVIATSTTDGTMFNEGNLPIVLIDRRLKDAKVDMVTDENYLSSRKLARIVIEAGHRRVSVANGLLPHLPFMQERFNACKDALEEAGIPLEERYIVEGKKGRNVTLSEVSAILAEWKEKDIMPTAMISLNGKLTENIMTAARKLGIRVPEDLSLVSFGQLSSELIEPKVTAVIQDGHRIGRKAGELLMAKLEGEGRAMYNSEVIFNCEIEEGNSVKKLE</sequence>
<evidence type="ECO:0000256" key="2">
    <source>
        <dbReference type="ARBA" id="ARBA00023015"/>
    </source>
</evidence>
<dbReference type="GO" id="GO:0003677">
    <property type="term" value="F:DNA binding"/>
    <property type="evidence" value="ECO:0007669"/>
    <property type="project" value="UniProtKB-KW"/>
</dbReference>
<dbReference type="PRINTS" id="PR00036">
    <property type="entry name" value="HTHLACI"/>
</dbReference>
<keyword evidence="1" id="KW-0678">Repressor</keyword>
<dbReference type="InterPro" id="IPR028082">
    <property type="entry name" value="Peripla_BP_I"/>
</dbReference>
<reference evidence="6 7" key="1">
    <citation type="submission" date="2024-03" db="EMBL/GenBank/DDBJ databases">
        <title>Human intestinal bacterial collection.</title>
        <authorList>
            <person name="Pauvert C."/>
            <person name="Hitch T.C.A."/>
            <person name="Clavel T."/>
        </authorList>
    </citation>
    <scope>NUCLEOTIDE SEQUENCE [LARGE SCALE GENOMIC DNA]</scope>
    <source>
        <strain evidence="6 7">CLA-SR-H021</strain>
    </source>
</reference>
<name>A0ABV1D8C3_9FIRM</name>
<dbReference type="PROSITE" id="PS00356">
    <property type="entry name" value="HTH_LACI_1"/>
    <property type="match status" value="1"/>
</dbReference>
<dbReference type="PROSITE" id="PS50932">
    <property type="entry name" value="HTH_LACI_2"/>
    <property type="match status" value="1"/>
</dbReference>
<evidence type="ECO:0000313" key="6">
    <source>
        <dbReference type="EMBL" id="MEQ2426632.1"/>
    </source>
</evidence>
<dbReference type="SUPFAM" id="SSF47413">
    <property type="entry name" value="lambda repressor-like DNA-binding domains"/>
    <property type="match status" value="1"/>
</dbReference>
<dbReference type="EMBL" id="JBBMFM010000069">
    <property type="protein sequence ID" value="MEQ2426632.1"/>
    <property type="molecule type" value="Genomic_DNA"/>
</dbReference>
<dbReference type="CDD" id="cd01392">
    <property type="entry name" value="HTH_LacI"/>
    <property type="match status" value="1"/>
</dbReference>